<protein>
    <submittedName>
        <fullName evidence="1">Uncharacterized protein</fullName>
    </submittedName>
</protein>
<geneLocation type="nucleomorph" evidence="1"/>
<evidence type="ECO:0000313" key="2">
    <source>
        <dbReference type="Proteomes" id="UP000243425"/>
    </source>
</evidence>
<organism evidence="1 2">
    <name type="scientific">Bigelowiella natans</name>
    <name type="common">Pedinomonas minutissima</name>
    <name type="synonym">Chlorarachnion sp. (strain CCMP621)</name>
    <dbReference type="NCBI Taxonomy" id="227086"/>
    <lineage>
        <taxon>Eukaryota</taxon>
        <taxon>Sar</taxon>
        <taxon>Rhizaria</taxon>
        <taxon>Cercozoa</taxon>
        <taxon>Chlorarachniophyceae</taxon>
        <taxon>Bigelowiella</taxon>
    </lineage>
</organism>
<sequence>MHRYKFSSKVVNITFLKMIRNKFFNFLSNVTPKDRRLYKLKSNKKKFLKSILLNINCANIFEIQLSKGVTQSSVLYEKKLDLNLKNLQLLGTKLEYVSKKLIIINSFLEKNQFLKSYQMALFDKKKFFEIIKSYNKKITKNFYEYHNFNKIFNKKLSILINLKLRKSVTNKMVSFIKMFYFSVKSRTKLL</sequence>
<evidence type="ECO:0000313" key="1">
    <source>
        <dbReference type="EMBL" id="ABA27290.1"/>
    </source>
</evidence>
<dbReference type="EMBL" id="DQ158857">
    <property type="protein sequence ID" value="ABA27290.1"/>
    <property type="molecule type" value="Genomic_DNA"/>
</dbReference>
<dbReference type="AlphaFoldDB" id="Q3LW76"/>
<reference evidence="1 2" key="1">
    <citation type="journal article" date="2006" name="Proc. Natl. Acad. Sci. U.S.A.">
        <title>Complete nucleotide sequence of the chlorarachniophyte nucleomorph: nature's smallest nucleus.</title>
        <authorList>
            <person name="Gilson P.R."/>
            <person name="Su V."/>
            <person name="Slamovits C.H."/>
            <person name="Reith M.E."/>
            <person name="Keeling P.J."/>
            <person name="McFadden G.I."/>
        </authorList>
    </citation>
    <scope>NUCLEOTIDE SEQUENCE [LARGE SCALE GENOMIC DNA]</scope>
    <source>
        <strain evidence="2">CCMP621</strain>
    </source>
</reference>
<keyword evidence="1" id="KW-0542">Nucleomorph</keyword>
<accession>Q3LW76</accession>
<proteinExistence type="predicted"/>
<dbReference type="Proteomes" id="UP000243425">
    <property type="component" value="Nucleomorph 2"/>
</dbReference>
<dbReference type="GeneID" id="5788384"/>
<dbReference type="RefSeq" id="XP_001712902.1">
    <property type="nucleotide sequence ID" value="XM_001712850.1"/>
</dbReference>
<name>Q3LW76_BIGNA</name>